<organism evidence="1 2">
    <name type="scientific">Perilla frutescens var. hirtella</name>
    <name type="common">Perilla citriodora</name>
    <name type="synonym">Perilla setoyensis</name>
    <dbReference type="NCBI Taxonomy" id="608512"/>
    <lineage>
        <taxon>Eukaryota</taxon>
        <taxon>Viridiplantae</taxon>
        <taxon>Streptophyta</taxon>
        <taxon>Embryophyta</taxon>
        <taxon>Tracheophyta</taxon>
        <taxon>Spermatophyta</taxon>
        <taxon>Magnoliopsida</taxon>
        <taxon>eudicotyledons</taxon>
        <taxon>Gunneridae</taxon>
        <taxon>Pentapetalae</taxon>
        <taxon>asterids</taxon>
        <taxon>lamiids</taxon>
        <taxon>Lamiales</taxon>
        <taxon>Lamiaceae</taxon>
        <taxon>Nepetoideae</taxon>
        <taxon>Elsholtzieae</taxon>
        <taxon>Perilla</taxon>
    </lineage>
</organism>
<comment type="caution">
    <text evidence="1">The sequence shown here is derived from an EMBL/GenBank/DDBJ whole genome shotgun (WGS) entry which is preliminary data.</text>
</comment>
<sequence>MLNGTDQLDCFVRTLEHECPETACLYTCVKKMALHALHNAVSQLEDLIPPVEAAEAESCSVTMPSDLKLSQPTNRKS</sequence>
<name>A0AAD4J155_PERFH</name>
<dbReference type="EMBL" id="SDAM02000285">
    <property type="protein sequence ID" value="KAH6824931.1"/>
    <property type="molecule type" value="Genomic_DNA"/>
</dbReference>
<accession>A0AAD4J155</accession>
<protein>
    <submittedName>
        <fullName evidence="1">Uncharacterized protein</fullName>
    </submittedName>
</protein>
<dbReference type="AlphaFoldDB" id="A0AAD4J155"/>
<gene>
    <name evidence="1" type="ORF">C2S53_019619</name>
</gene>
<evidence type="ECO:0000313" key="1">
    <source>
        <dbReference type="EMBL" id="KAH6824931.1"/>
    </source>
</evidence>
<keyword evidence="2" id="KW-1185">Reference proteome</keyword>
<reference evidence="1 2" key="1">
    <citation type="journal article" date="2021" name="Nat. Commun.">
        <title>Incipient diploidization of the medicinal plant Perilla within 10,000 years.</title>
        <authorList>
            <person name="Zhang Y."/>
            <person name="Shen Q."/>
            <person name="Leng L."/>
            <person name="Zhang D."/>
            <person name="Chen S."/>
            <person name="Shi Y."/>
            <person name="Ning Z."/>
            <person name="Chen S."/>
        </authorList>
    </citation>
    <scope>NUCLEOTIDE SEQUENCE [LARGE SCALE GENOMIC DNA]</scope>
    <source>
        <strain evidence="2">cv. PC099</strain>
    </source>
</reference>
<evidence type="ECO:0000313" key="2">
    <source>
        <dbReference type="Proteomes" id="UP001190926"/>
    </source>
</evidence>
<proteinExistence type="predicted"/>
<dbReference type="Proteomes" id="UP001190926">
    <property type="component" value="Unassembled WGS sequence"/>
</dbReference>